<proteinExistence type="predicted"/>
<feature type="compositionally biased region" description="Polar residues" evidence="1">
    <location>
        <begin position="361"/>
        <end position="381"/>
    </location>
</feature>
<feature type="compositionally biased region" description="Polar residues" evidence="1">
    <location>
        <begin position="144"/>
        <end position="154"/>
    </location>
</feature>
<gene>
    <name evidence="2" type="ORF">PCOS0759_LOCUS5806</name>
</gene>
<feature type="compositionally biased region" description="Polar residues" evidence="1">
    <location>
        <begin position="599"/>
        <end position="609"/>
    </location>
</feature>
<feature type="compositionally biased region" description="Polar residues" evidence="1">
    <location>
        <begin position="250"/>
        <end position="284"/>
    </location>
</feature>
<name>A0A7S1PHK0_9EUKA</name>
<dbReference type="AlphaFoldDB" id="A0A7S1PHK0"/>
<feature type="region of interest" description="Disordered" evidence="1">
    <location>
        <begin position="509"/>
        <end position="629"/>
    </location>
</feature>
<reference evidence="2" key="1">
    <citation type="submission" date="2021-01" db="EMBL/GenBank/DDBJ databases">
        <authorList>
            <person name="Corre E."/>
            <person name="Pelletier E."/>
            <person name="Niang G."/>
            <person name="Scheremetjew M."/>
            <person name="Finn R."/>
            <person name="Kale V."/>
            <person name="Holt S."/>
            <person name="Cochrane G."/>
            <person name="Meng A."/>
            <person name="Brown T."/>
            <person name="Cohen L."/>
        </authorList>
    </citation>
    <scope>NUCLEOTIDE SEQUENCE</scope>
    <source>
        <strain evidence="2">WS</strain>
    </source>
</reference>
<feature type="compositionally biased region" description="Polar residues" evidence="1">
    <location>
        <begin position="540"/>
        <end position="567"/>
    </location>
</feature>
<protein>
    <submittedName>
        <fullName evidence="2">Uncharacterized protein</fullName>
    </submittedName>
</protein>
<feature type="compositionally biased region" description="Polar residues" evidence="1">
    <location>
        <begin position="406"/>
        <end position="431"/>
    </location>
</feature>
<sequence>MPQLSDPETSQLKALLTRNTSHSPQKPSSSCPFRIGQRTISYVTPEMMAKLRESRTVVENGVAKVMPKEMDHEFSMERGLDLVVLPVNEAGGDKGRLMIDGKKEKLKKWNGKEDVQMGFKLVGRRKRRRARDSSDRSGGVATKQRVSTAPNRRLSSMDVVSHVSGGMEDRAESANVTADAQSESNGKLTALTATTNVMKQLPQQQRTVIHNNHNVTVPNLTVTSNTLKEPSNAIQSVSPLRTGSRSSSRLTNYANGGAPTNSTTIFPSNKPSSTRIRNNPTTKRQMYDDRPKSKYYTTHSPPKKLFNRNYFQQMDAPLPPTADEQEQKSTAASIVMRHHRKVSTMLDVPLEDASARSIQLSSGSSWDATNNLPTQRQSAQRPLTAPKMRPSASKTVQRRKRKTFHASDNNKNEIQPISIPQRTMATTGNRTSRSKAKSVTPYSPTTVKTFSNGADDFSARHHHYNSDDQSTTINGKRTNLLTGTRDADAKPADALNKFTSRISVNLTIKEPEAPSMSPSSPRQPTKLSAMIPPVRRRHSSAFTNHRLTKSSASLTNSPLHNSFGRQRSNSDKSPTDGTSSMEHRYTMRRHHHHHHHKSASTTSDASQKIQVKIRNAPRGVTLPSPLVSP</sequence>
<feature type="region of interest" description="Disordered" evidence="1">
    <location>
        <begin position="224"/>
        <end position="304"/>
    </location>
</feature>
<feature type="region of interest" description="Disordered" evidence="1">
    <location>
        <begin position="121"/>
        <end position="157"/>
    </location>
</feature>
<evidence type="ECO:0000256" key="1">
    <source>
        <dbReference type="SAM" id="MobiDB-lite"/>
    </source>
</evidence>
<evidence type="ECO:0000313" key="2">
    <source>
        <dbReference type="EMBL" id="CAD9082566.1"/>
    </source>
</evidence>
<accession>A0A7S1PHK0</accession>
<feature type="compositionally biased region" description="Basic residues" evidence="1">
    <location>
        <begin position="586"/>
        <end position="598"/>
    </location>
</feature>
<feature type="compositionally biased region" description="Polar residues" evidence="1">
    <location>
        <begin position="224"/>
        <end position="235"/>
    </location>
</feature>
<dbReference type="EMBL" id="HBGD01006934">
    <property type="protein sequence ID" value="CAD9082566.1"/>
    <property type="molecule type" value="Transcribed_RNA"/>
</dbReference>
<feature type="region of interest" description="Disordered" evidence="1">
    <location>
        <begin position="361"/>
        <end position="445"/>
    </location>
</feature>
<organism evidence="2">
    <name type="scientific">Percolomonas cosmopolitus</name>
    <dbReference type="NCBI Taxonomy" id="63605"/>
    <lineage>
        <taxon>Eukaryota</taxon>
        <taxon>Discoba</taxon>
        <taxon>Heterolobosea</taxon>
        <taxon>Tetramitia</taxon>
        <taxon>Eutetramitia</taxon>
        <taxon>Percolomonadidae</taxon>
        <taxon>Percolomonas</taxon>
    </lineage>
</organism>
<feature type="compositionally biased region" description="Low complexity" evidence="1">
    <location>
        <begin position="236"/>
        <end position="249"/>
    </location>
</feature>